<dbReference type="EMBL" id="CP159342">
    <property type="protein sequence ID" value="XCH74596.1"/>
    <property type="molecule type" value="Genomic_DNA"/>
</dbReference>
<dbReference type="Gene3D" id="3.90.226.10">
    <property type="entry name" value="2-enoyl-CoA Hydratase, Chain A, domain 1"/>
    <property type="match status" value="1"/>
</dbReference>
<dbReference type="EMBL" id="CP157762">
    <property type="protein sequence ID" value="XBP93897.1"/>
    <property type="molecule type" value="Genomic_DNA"/>
</dbReference>
<gene>
    <name evidence="3" type="ORF">ABUL08_00305</name>
    <name evidence="2" type="ORF">VK199_00305</name>
</gene>
<dbReference type="InterPro" id="IPR014748">
    <property type="entry name" value="Enoyl-CoA_hydra_C"/>
</dbReference>
<evidence type="ECO:0000313" key="2">
    <source>
        <dbReference type="EMBL" id="XBP93897.1"/>
    </source>
</evidence>
<dbReference type="RefSeq" id="WP_350933589.1">
    <property type="nucleotide sequence ID" value="NZ_CP157762.1"/>
</dbReference>
<name>A0AAU8HHF4_9ACTN</name>
<dbReference type="Gene3D" id="1.10.12.10">
    <property type="entry name" value="Lyase 2-enoyl-coa Hydratase, Chain A, domain 2"/>
    <property type="match status" value="1"/>
</dbReference>
<dbReference type="CDD" id="cd06558">
    <property type="entry name" value="crotonase-like"/>
    <property type="match status" value="1"/>
</dbReference>
<accession>A0AAU8HHF4</accession>
<dbReference type="PANTHER" id="PTHR42964">
    <property type="entry name" value="ENOYL-COA HYDRATASE"/>
    <property type="match status" value="1"/>
</dbReference>
<organism evidence="3">
    <name type="scientific">Micromonospora sp. CCTCC AA 2012012</name>
    <dbReference type="NCBI Taxonomy" id="3111921"/>
    <lineage>
        <taxon>Bacteria</taxon>
        <taxon>Bacillati</taxon>
        <taxon>Actinomycetota</taxon>
        <taxon>Actinomycetes</taxon>
        <taxon>Micromonosporales</taxon>
        <taxon>Micromonosporaceae</taxon>
        <taxon>Micromonospora</taxon>
    </lineage>
</organism>
<comment type="similarity">
    <text evidence="1">Belongs to the enoyl-CoA hydratase/isomerase family.</text>
</comment>
<reference evidence="2" key="1">
    <citation type="submission" date="2024-01" db="EMBL/GenBank/DDBJ databases">
        <title>The genome sequence of Micromonospora mangrovi CCTCC AA 2012012.</title>
        <authorList>
            <person name="Gao J."/>
        </authorList>
    </citation>
    <scope>NUCLEOTIDE SEQUENCE</scope>
    <source>
        <strain evidence="2">CCTCC AA 2012012</strain>
    </source>
</reference>
<dbReference type="PANTHER" id="PTHR42964:SF1">
    <property type="entry name" value="POLYKETIDE BIOSYNTHESIS ENOYL-COA HYDRATASE PKSH-RELATED"/>
    <property type="match status" value="1"/>
</dbReference>
<dbReference type="Pfam" id="PF00378">
    <property type="entry name" value="ECH_1"/>
    <property type="match status" value="1"/>
</dbReference>
<proteinExistence type="inferred from homology"/>
<dbReference type="GO" id="GO:0003824">
    <property type="term" value="F:catalytic activity"/>
    <property type="evidence" value="ECO:0007669"/>
    <property type="project" value="UniProtKB-ARBA"/>
</dbReference>
<dbReference type="InterPro" id="IPR029045">
    <property type="entry name" value="ClpP/crotonase-like_dom_sf"/>
</dbReference>
<evidence type="ECO:0000313" key="3">
    <source>
        <dbReference type="EMBL" id="XCH74596.1"/>
    </source>
</evidence>
<dbReference type="InterPro" id="IPR051683">
    <property type="entry name" value="Enoyl-CoA_Hydratase/Isomerase"/>
</dbReference>
<evidence type="ECO:0000256" key="1">
    <source>
        <dbReference type="ARBA" id="ARBA00005254"/>
    </source>
</evidence>
<dbReference type="InterPro" id="IPR001753">
    <property type="entry name" value="Enoyl-CoA_hydra/iso"/>
</dbReference>
<sequence>MTSPDALVRVATARGVTTLTLDSPHNRNALSTPLMTELLAGLAAAVADDTVRAVVLDHTGPVFCSGADLKETAAAYASGTVPAGMLGDVLAAVWECPKPVLAKVAGPARAGGLGLIAAADLAVCAQEATFAFTEVRIGVIPAVISATVLPRLHPRAAAELYLTGDTFDGRRAAEIGLVTAAVPADELDAAVARYCDSLVRGAPGALTGAKELLRRPAATDLRAEIAELATLSTGYFLSDEGREGVLAFREKRPARWVAALDGGRAAGAS</sequence>
<protein>
    <submittedName>
        <fullName evidence="3">Enoyl-CoA hydratase-related protein</fullName>
    </submittedName>
</protein>
<reference evidence="3" key="2">
    <citation type="submission" date="2024-06" db="EMBL/GenBank/DDBJ databases">
        <title>Micromonospora mangrovi CCTCC AA 2012012 genome sequences.</title>
        <authorList>
            <person name="Gao J."/>
        </authorList>
    </citation>
    <scope>NUCLEOTIDE SEQUENCE</scope>
    <source>
        <strain evidence="3">CCTCC AA 2012012</strain>
    </source>
</reference>
<dbReference type="AlphaFoldDB" id="A0AAU8HHF4"/>
<dbReference type="SUPFAM" id="SSF52096">
    <property type="entry name" value="ClpP/crotonase"/>
    <property type="match status" value="1"/>
</dbReference>